<dbReference type="InterPro" id="IPR051577">
    <property type="entry name" value="MRF-like"/>
</dbReference>
<dbReference type="PROSITE" id="PS51688">
    <property type="entry name" value="ICA"/>
    <property type="match status" value="1"/>
</dbReference>
<feature type="chain" id="PRO_5046261994" description="Peptidase S74 domain-containing protein" evidence="1">
    <location>
        <begin position="23"/>
        <end position="518"/>
    </location>
</feature>
<organism evidence="3 4">
    <name type="scientific">Dyadobacter endophyticus</name>
    <dbReference type="NCBI Taxonomy" id="1749036"/>
    <lineage>
        <taxon>Bacteria</taxon>
        <taxon>Pseudomonadati</taxon>
        <taxon>Bacteroidota</taxon>
        <taxon>Cytophagia</taxon>
        <taxon>Cytophagales</taxon>
        <taxon>Spirosomataceae</taxon>
        <taxon>Dyadobacter</taxon>
    </lineage>
</organism>
<dbReference type="RefSeq" id="WP_188935699.1">
    <property type="nucleotide sequence ID" value="NZ_BMIA01000003.1"/>
</dbReference>
<dbReference type="PANTHER" id="PTHR13029:SF18">
    <property type="entry name" value="MYELIN REGULATORY FACTOR HOMOLOG 1"/>
    <property type="match status" value="1"/>
</dbReference>
<dbReference type="SUPFAM" id="SSF101967">
    <property type="entry name" value="Adhesin YadA, collagen-binding domain"/>
    <property type="match status" value="1"/>
</dbReference>
<accession>A0ABQ1Z0Y3</accession>
<dbReference type="Pfam" id="PF05658">
    <property type="entry name" value="YadA_head"/>
    <property type="match status" value="1"/>
</dbReference>
<reference evidence="4" key="1">
    <citation type="journal article" date="2019" name="Int. J. Syst. Evol. Microbiol.">
        <title>The Global Catalogue of Microorganisms (GCM) 10K type strain sequencing project: providing services to taxonomists for standard genome sequencing and annotation.</title>
        <authorList>
            <consortium name="The Broad Institute Genomics Platform"/>
            <consortium name="The Broad Institute Genome Sequencing Center for Infectious Disease"/>
            <person name="Wu L."/>
            <person name="Ma J."/>
        </authorList>
    </citation>
    <scope>NUCLEOTIDE SEQUENCE [LARGE SCALE GENOMIC DNA]</scope>
    <source>
        <strain evidence="4">CGMCC 1.15288</strain>
    </source>
</reference>
<evidence type="ECO:0000259" key="2">
    <source>
        <dbReference type="PROSITE" id="PS51688"/>
    </source>
</evidence>
<gene>
    <name evidence="3" type="ORF">GCM10007423_41660</name>
</gene>
<keyword evidence="4" id="KW-1185">Reference proteome</keyword>
<proteinExistence type="predicted"/>
<dbReference type="EMBL" id="BMIA01000003">
    <property type="protein sequence ID" value="GGH43919.1"/>
    <property type="molecule type" value="Genomic_DNA"/>
</dbReference>
<evidence type="ECO:0000256" key="1">
    <source>
        <dbReference type="SAM" id="SignalP"/>
    </source>
</evidence>
<keyword evidence="1" id="KW-0732">Signal</keyword>
<protein>
    <recommendedName>
        <fullName evidence="2">Peptidase S74 domain-containing protein</fullName>
    </recommendedName>
</protein>
<evidence type="ECO:0000313" key="4">
    <source>
        <dbReference type="Proteomes" id="UP000600214"/>
    </source>
</evidence>
<dbReference type="Gene3D" id="1.10.10.10">
    <property type="entry name" value="Winged helix-like DNA-binding domain superfamily/Winged helix DNA-binding domain"/>
    <property type="match status" value="1"/>
</dbReference>
<dbReference type="InterPro" id="IPR036388">
    <property type="entry name" value="WH-like_DNA-bd_sf"/>
</dbReference>
<dbReference type="InterPro" id="IPR008640">
    <property type="entry name" value="Adhesin_Head_dom"/>
</dbReference>
<dbReference type="Gene3D" id="2.150.10.10">
    <property type="entry name" value="Serralysin-like metalloprotease, C-terminal"/>
    <property type="match status" value="2"/>
</dbReference>
<dbReference type="PANTHER" id="PTHR13029">
    <property type="match status" value="1"/>
</dbReference>
<sequence length="518" mass="56356">MLKRFPLFFLLCLGLSLNPARAQAPYKFSFQGLAVDDNLQPVQNSSVTVRISIIQTQVLGPEVFQEIHSTQTDFNGFFTVIVGSAGGDLSKIAWPYDIFFLKAEIDDENDGKFHFIGMSQLLSIPYSLYANESGKLRENFPILQKDQGQLSADLPIVGNGARLIWHPKKAAFRAGLTNGTWEDSNIGQGSVAVGWDAEASGFGAASVGNYSVSSGHQAFTIGNHANAVQANSFSIGNFCYAYNPNSFAIGNSAAAMGDYSISLGYHTVAKAPHSVAIGLFNNSFEQPNGGPGDRLFQIGNGVDLNNRTNAMTVLRNGNIGLGAKAVAPEFVLDVASRMRIRNDGNTAGLYLNNSQNKPEGFMGMKTDKQVGFYLNGAWQFWVDDMGKTWTPLGQLGFASSDKRLKQHITPLEGSLNAISQMRGYHYHWIDAGRGKELQTGVIAQEVEAHFPELVQENEEGFKTVNYTGLIPHLIESVRDLKNQIAEITALKKELRELKTLIGRSTTGNTTAGNDAKAK</sequence>
<name>A0ABQ1Z0Y3_9BACT</name>
<evidence type="ECO:0000313" key="3">
    <source>
        <dbReference type="EMBL" id="GGH43919.1"/>
    </source>
</evidence>
<feature type="domain" description="Peptidase S74" evidence="2">
    <location>
        <begin position="400"/>
        <end position="494"/>
    </location>
</feature>
<feature type="signal peptide" evidence="1">
    <location>
        <begin position="1"/>
        <end position="22"/>
    </location>
</feature>
<comment type="caution">
    <text evidence="3">The sequence shown here is derived from an EMBL/GenBank/DDBJ whole genome shotgun (WGS) entry which is preliminary data.</text>
</comment>
<dbReference type="Pfam" id="PF13884">
    <property type="entry name" value="Peptidase_S74"/>
    <property type="match status" value="1"/>
</dbReference>
<dbReference type="Proteomes" id="UP000600214">
    <property type="component" value="Unassembled WGS sequence"/>
</dbReference>
<dbReference type="InterPro" id="IPR030392">
    <property type="entry name" value="S74_ICA"/>
</dbReference>
<dbReference type="InterPro" id="IPR011049">
    <property type="entry name" value="Serralysin-like_metalloprot_C"/>
</dbReference>
<dbReference type="CDD" id="cd12820">
    <property type="entry name" value="LbR_YadA-like"/>
    <property type="match status" value="1"/>
</dbReference>